<keyword evidence="2" id="KW-0732">Signal</keyword>
<evidence type="ECO:0000256" key="2">
    <source>
        <dbReference type="SAM" id="SignalP"/>
    </source>
</evidence>
<name>A0A7S2P5Q3_BIGNA</name>
<proteinExistence type="predicted"/>
<feature type="chain" id="PRO_5031364830" description="Secreted protein" evidence="2">
    <location>
        <begin position="19"/>
        <end position="105"/>
    </location>
</feature>
<gene>
    <name evidence="3" type="ORF">BIGN1055_LOCUS453</name>
</gene>
<evidence type="ECO:0000313" key="3">
    <source>
        <dbReference type="EMBL" id="CAD9577638.1"/>
    </source>
</evidence>
<feature type="compositionally biased region" description="Low complexity" evidence="1">
    <location>
        <begin position="87"/>
        <end position="96"/>
    </location>
</feature>
<protein>
    <recommendedName>
        <fullName evidence="4">Secreted protein</fullName>
    </recommendedName>
</protein>
<dbReference type="AlphaFoldDB" id="A0A7S2P5Q3"/>
<evidence type="ECO:0008006" key="4">
    <source>
        <dbReference type="Google" id="ProtNLM"/>
    </source>
</evidence>
<evidence type="ECO:0000256" key="1">
    <source>
        <dbReference type="SAM" id="MobiDB-lite"/>
    </source>
</evidence>
<accession>A0A7S2P5Q3</accession>
<organism evidence="3">
    <name type="scientific">Bigelowiella natans</name>
    <name type="common">Pedinomonas minutissima</name>
    <name type="synonym">Chlorarachnion sp. (strain CCMP621)</name>
    <dbReference type="NCBI Taxonomy" id="227086"/>
    <lineage>
        <taxon>Eukaryota</taxon>
        <taxon>Sar</taxon>
        <taxon>Rhizaria</taxon>
        <taxon>Cercozoa</taxon>
        <taxon>Chlorarachniophyceae</taxon>
        <taxon>Bigelowiella</taxon>
    </lineage>
</organism>
<feature type="signal peptide" evidence="2">
    <location>
        <begin position="1"/>
        <end position="18"/>
    </location>
</feature>
<dbReference type="EMBL" id="HBHA01000690">
    <property type="protein sequence ID" value="CAD9577638.1"/>
    <property type="molecule type" value="Transcribed_RNA"/>
</dbReference>
<feature type="region of interest" description="Disordered" evidence="1">
    <location>
        <begin position="85"/>
        <end position="105"/>
    </location>
</feature>
<reference evidence="3" key="1">
    <citation type="submission" date="2021-01" db="EMBL/GenBank/DDBJ databases">
        <authorList>
            <person name="Corre E."/>
            <person name="Pelletier E."/>
            <person name="Niang G."/>
            <person name="Scheremetjew M."/>
            <person name="Finn R."/>
            <person name="Kale V."/>
            <person name="Holt S."/>
            <person name="Cochrane G."/>
            <person name="Meng A."/>
            <person name="Brown T."/>
            <person name="Cohen L."/>
        </authorList>
    </citation>
    <scope>NUCLEOTIDE SEQUENCE</scope>
    <source>
        <strain evidence="3">CCMP1258.1</strain>
    </source>
</reference>
<sequence>MFYLAIILFLSNIAITMAESQTWIYSISKYLLQLLQFWKPSFGCSVIHEIIIQPHIKLASCDRAWQRSNCYFTYLIPESHQQFLRHPSSSQPPSSSLQCVEELLL</sequence>